<dbReference type="Pfam" id="PF01867">
    <property type="entry name" value="Cas_Cas1"/>
    <property type="match status" value="1"/>
</dbReference>
<dbReference type="PANTHER" id="PTHR43219:SF1">
    <property type="entry name" value="CRISPR-ASSOCIATED ENDONUCLEASE CAS1"/>
    <property type="match status" value="1"/>
</dbReference>
<comment type="cofactor">
    <cofactor evidence="9">
        <name>Mg(2+)</name>
        <dbReference type="ChEBI" id="CHEBI:18420"/>
    </cofactor>
    <cofactor evidence="9">
        <name>Mn(2+)</name>
        <dbReference type="ChEBI" id="CHEBI:29035"/>
    </cofactor>
</comment>
<dbReference type="EMBL" id="FWWZ01000001">
    <property type="protein sequence ID" value="SMC08873.1"/>
    <property type="molecule type" value="Genomic_DNA"/>
</dbReference>
<dbReference type="EC" id="3.1.-.-" evidence="9"/>
<evidence type="ECO:0000256" key="4">
    <source>
        <dbReference type="ARBA" id="ARBA00022801"/>
    </source>
</evidence>
<dbReference type="STRING" id="1069081.SAMN05660197_0649"/>
<dbReference type="GO" id="GO:0051607">
    <property type="term" value="P:defense response to virus"/>
    <property type="evidence" value="ECO:0007669"/>
    <property type="project" value="UniProtKB-UniRule"/>
</dbReference>
<evidence type="ECO:0000256" key="2">
    <source>
        <dbReference type="ARBA" id="ARBA00022723"/>
    </source>
</evidence>
<keyword evidence="1 9" id="KW-0540">Nuclease</keyword>
<dbReference type="HAMAP" id="MF_01470">
    <property type="entry name" value="Cas1"/>
    <property type="match status" value="1"/>
</dbReference>
<dbReference type="PANTHER" id="PTHR43219">
    <property type="entry name" value="CRISPR-ASSOCIATED ENDONUCLEASE CAS1"/>
    <property type="match status" value="1"/>
</dbReference>
<keyword evidence="6 9" id="KW-0051">Antiviral defense</keyword>
<keyword evidence="4 9" id="KW-0378">Hydrolase</keyword>
<dbReference type="NCBIfam" id="TIGR00287">
    <property type="entry name" value="cas1"/>
    <property type="match status" value="1"/>
</dbReference>
<dbReference type="AlphaFoldDB" id="A0A1W1WT20"/>
<evidence type="ECO:0000256" key="6">
    <source>
        <dbReference type="ARBA" id="ARBA00023118"/>
    </source>
</evidence>
<accession>A0A1W1WT20</accession>
<dbReference type="GO" id="GO:0043571">
    <property type="term" value="P:maintenance of CRISPR repeat elements"/>
    <property type="evidence" value="ECO:0007669"/>
    <property type="project" value="UniProtKB-UniRule"/>
</dbReference>
<dbReference type="RefSeq" id="WP_143779617.1">
    <property type="nucleotide sequence ID" value="NZ_AP026671.1"/>
</dbReference>
<protein>
    <recommendedName>
        <fullName evidence="9">CRISPR-associated endonuclease Cas1</fullName>
        <ecNumber evidence="9">3.1.-.-</ecNumber>
    </recommendedName>
</protein>
<keyword evidence="7 9" id="KW-0238">DNA-binding</keyword>
<dbReference type="GO" id="GO:0004520">
    <property type="term" value="F:DNA endonuclease activity"/>
    <property type="evidence" value="ECO:0007669"/>
    <property type="project" value="InterPro"/>
</dbReference>
<keyword evidence="3 9" id="KW-0255">Endonuclease</keyword>
<feature type="binding site" evidence="9">
    <location>
        <position position="221"/>
    </location>
    <ligand>
        <name>Mn(2+)</name>
        <dbReference type="ChEBI" id="CHEBI:29035"/>
    </ligand>
</feature>
<sequence length="329" mass="39579">MREYYIFKSGRIKRKDNTLFLEYFENEKVLKVPIPINDIDSLYIFGEVDFNTKLLNYFTQHQIMMHIFNYYGFYSGTYYPREFLLSGDLLVKQVKYFTSRKKRLSIAKEFVKGAIYGAIANIKRYKEKIDNEIEILKSLYKSVDEQHGIRALMGVEGNAKDIYYSCFEKIITQDIDFKKRVKNPPDNMINALLSFVNSLIYTFVLKEIYKTQLNPTISYLHEPSTRRFSLSLDIAEIFKPIFGDRLIFEMLNDRKLSKKDFDKSLNFAYLKEEGRKKVITAFEERMNRTILHKKFRKRIKYKRLIRLELYKLIKHLLGESEYKHFKIWW</sequence>
<dbReference type="GO" id="GO:0016787">
    <property type="term" value="F:hydrolase activity"/>
    <property type="evidence" value="ECO:0007669"/>
    <property type="project" value="UniProtKB-KW"/>
</dbReference>
<dbReference type="InterPro" id="IPR002729">
    <property type="entry name" value="CRISPR-assoc_Cas1"/>
</dbReference>
<gene>
    <name evidence="9" type="primary">cas1</name>
    <name evidence="10" type="ORF">SAMN05660197_0649</name>
</gene>
<evidence type="ECO:0000256" key="7">
    <source>
        <dbReference type="ARBA" id="ARBA00023125"/>
    </source>
</evidence>
<keyword evidence="5 9" id="KW-0460">Magnesium</keyword>
<reference evidence="11" key="1">
    <citation type="submission" date="2017-04" db="EMBL/GenBank/DDBJ databases">
        <authorList>
            <person name="Varghese N."/>
            <person name="Submissions S."/>
        </authorList>
    </citation>
    <scope>NUCLEOTIDE SEQUENCE [LARGE SCALE GENOMIC DNA]</scope>
    <source>
        <strain evidence="11">DSM 16512</strain>
    </source>
</reference>
<name>A0A1W1WT20_9BACT</name>
<dbReference type="GO" id="GO:0046872">
    <property type="term" value="F:metal ion binding"/>
    <property type="evidence" value="ECO:0007669"/>
    <property type="project" value="UniProtKB-UniRule"/>
</dbReference>
<dbReference type="InterPro" id="IPR042211">
    <property type="entry name" value="CRISPR-assoc_Cas1_N"/>
</dbReference>
<proteinExistence type="inferred from homology"/>
<dbReference type="Proteomes" id="UP000192602">
    <property type="component" value="Unassembled WGS sequence"/>
</dbReference>
<comment type="similarity">
    <text evidence="9">Belongs to the CRISPR-associated endonuclease Cas1 family.</text>
</comment>
<dbReference type="Gene3D" id="3.100.10.20">
    <property type="entry name" value="CRISPR-associated endonuclease Cas1, N-terminal domain"/>
    <property type="match status" value="1"/>
</dbReference>
<evidence type="ECO:0000256" key="9">
    <source>
        <dbReference type="HAMAP-Rule" id="MF_01470"/>
    </source>
</evidence>
<feature type="binding site" evidence="9">
    <location>
        <position position="156"/>
    </location>
    <ligand>
        <name>Mn(2+)</name>
        <dbReference type="ChEBI" id="CHEBI:29035"/>
    </ligand>
</feature>
<feature type="binding site" evidence="9">
    <location>
        <position position="236"/>
    </location>
    <ligand>
        <name>Mn(2+)</name>
        <dbReference type="ChEBI" id="CHEBI:29035"/>
    </ligand>
</feature>
<dbReference type="NCBIfam" id="TIGR03641">
    <property type="entry name" value="cas1_HMARI"/>
    <property type="match status" value="1"/>
</dbReference>
<keyword evidence="11" id="KW-1185">Reference proteome</keyword>
<comment type="subunit">
    <text evidence="9">Homodimer, forms a heterotetramer with a Cas2 homodimer.</text>
</comment>
<evidence type="ECO:0000313" key="10">
    <source>
        <dbReference type="EMBL" id="SMC08873.1"/>
    </source>
</evidence>
<keyword evidence="8 9" id="KW-0464">Manganese</keyword>
<organism evidence="10 11">
    <name type="scientific">Nitratiruptor tergarcus DSM 16512</name>
    <dbReference type="NCBI Taxonomy" id="1069081"/>
    <lineage>
        <taxon>Bacteria</taxon>
        <taxon>Pseudomonadati</taxon>
        <taxon>Campylobacterota</taxon>
        <taxon>Epsilonproteobacteria</taxon>
        <taxon>Nautiliales</taxon>
        <taxon>Nitratiruptoraceae</taxon>
        <taxon>Nitratiruptor</taxon>
    </lineage>
</organism>
<dbReference type="OrthoDB" id="9803119at2"/>
<dbReference type="InterPro" id="IPR019858">
    <property type="entry name" value="CRISPR-assoc_Cas1_HMARI/TNEAP"/>
</dbReference>
<dbReference type="Gene3D" id="1.20.120.920">
    <property type="entry name" value="CRISPR-associated endonuclease Cas1, C-terminal domain"/>
    <property type="match status" value="1"/>
</dbReference>
<evidence type="ECO:0000256" key="1">
    <source>
        <dbReference type="ARBA" id="ARBA00022722"/>
    </source>
</evidence>
<evidence type="ECO:0000256" key="5">
    <source>
        <dbReference type="ARBA" id="ARBA00022842"/>
    </source>
</evidence>
<evidence type="ECO:0000256" key="3">
    <source>
        <dbReference type="ARBA" id="ARBA00022759"/>
    </source>
</evidence>
<dbReference type="InterPro" id="IPR042206">
    <property type="entry name" value="CRISPR-assoc_Cas1_C"/>
</dbReference>
<keyword evidence="2 9" id="KW-0479">Metal-binding</keyword>
<evidence type="ECO:0000256" key="8">
    <source>
        <dbReference type="ARBA" id="ARBA00023211"/>
    </source>
</evidence>
<comment type="function">
    <text evidence="9">CRISPR (clustered regularly interspaced short palindromic repeat), is an adaptive immune system that provides protection against mobile genetic elements (viruses, transposable elements and conjugative plasmids). CRISPR clusters contain spacers, sequences complementary to antecedent mobile elements, and target invading nucleic acids. CRISPR clusters are transcribed and processed into CRISPR RNA (crRNA). Acts as a dsDNA endonuclease. Involved in the integration of spacer DNA into the CRISPR cassette.</text>
</comment>
<dbReference type="GO" id="GO:0003677">
    <property type="term" value="F:DNA binding"/>
    <property type="evidence" value="ECO:0007669"/>
    <property type="project" value="UniProtKB-KW"/>
</dbReference>
<evidence type="ECO:0000313" key="11">
    <source>
        <dbReference type="Proteomes" id="UP000192602"/>
    </source>
</evidence>